<dbReference type="Pfam" id="PF00856">
    <property type="entry name" value="SET"/>
    <property type="match status" value="1"/>
</dbReference>
<dbReference type="STRING" id="1314776.A0A166HFM6"/>
<sequence>MATPKSTPHLNDLGLEIRYLDGKGRGLIATRPISSQTVLEISPVLLFSKDEYEKHGKHTVLDHYTFCWPDRSGRMALALGLGSIFNHSSHPNVTYSIDAEAECIRFTTSRNILEGDELCIFYSHNLWFEDNDVSNESFQNPDTPISNDVASPDSTEDDGISTDLFPDDLLPFESFKYLRDDGEELSNGVVATVDAWVVDIPEPRETTTLLEIHTPNGSWHA</sequence>
<evidence type="ECO:0000256" key="1">
    <source>
        <dbReference type="SAM" id="MobiDB-lite"/>
    </source>
</evidence>
<organism evidence="3 4">
    <name type="scientific">Sistotremastrum suecicum HHB10207 ss-3</name>
    <dbReference type="NCBI Taxonomy" id="1314776"/>
    <lineage>
        <taxon>Eukaryota</taxon>
        <taxon>Fungi</taxon>
        <taxon>Dikarya</taxon>
        <taxon>Basidiomycota</taxon>
        <taxon>Agaricomycotina</taxon>
        <taxon>Agaricomycetes</taxon>
        <taxon>Sistotremastrales</taxon>
        <taxon>Sistotremastraceae</taxon>
        <taxon>Sistotremastrum</taxon>
    </lineage>
</organism>
<name>A0A166HFM6_9AGAM</name>
<reference evidence="3 4" key="1">
    <citation type="journal article" date="2016" name="Mol. Biol. Evol.">
        <title>Comparative Genomics of Early-Diverging Mushroom-Forming Fungi Provides Insights into the Origins of Lignocellulose Decay Capabilities.</title>
        <authorList>
            <person name="Nagy L.G."/>
            <person name="Riley R."/>
            <person name="Tritt A."/>
            <person name="Adam C."/>
            <person name="Daum C."/>
            <person name="Floudas D."/>
            <person name="Sun H."/>
            <person name="Yadav J.S."/>
            <person name="Pangilinan J."/>
            <person name="Larsson K.H."/>
            <person name="Matsuura K."/>
            <person name="Barry K."/>
            <person name="Labutti K."/>
            <person name="Kuo R."/>
            <person name="Ohm R.A."/>
            <person name="Bhattacharya S.S."/>
            <person name="Shirouzu T."/>
            <person name="Yoshinaga Y."/>
            <person name="Martin F.M."/>
            <person name="Grigoriev I.V."/>
            <person name="Hibbett D.S."/>
        </authorList>
    </citation>
    <scope>NUCLEOTIDE SEQUENCE [LARGE SCALE GENOMIC DNA]</scope>
    <source>
        <strain evidence="3 4">HHB10207 ss-3</strain>
    </source>
</reference>
<accession>A0A166HFM6</accession>
<protein>
    <submittedName>
        <fullName evidence="3">SET domain-containing protein</fullName>
    </submittedName>
</protein>
<dbReference type="EMBL" id="KV428012">
    <property type="protein sequence ID" value="KZT42662.1"/>
    <property type="molecule type" value="Genomic_DNA"/>
</dbReference>
<evidence type="ECO:0000259" key="2">
    <source>
        <dbReference type="PROSITE" id="PS50280"/>
    </source>
</evidence>
<dbReference type="CDD" id="cd10540">
    <property type="entry name" value="SET_SpSet7-like"/>
    <property type="match status" value="1"/>
</dbReference>
<dbReference type="PROSITE" id="PS50280">
    <property type="entry name" value="SET"/>
    <property type="match status" value="1"/>
</dbReference>
<dbReference type="InterPro" id="IPR001214">
    <property type="entry name" value="SET_dom"/>
</dbReference>
<proteinExistence type="predicted"/>
<dbReference type="Gene3D" id="2.170.270.10">
    <property type="entry name" value="SET domain"/>
    <property type="match status" value="1"/>
</dbReference>
<evidence type="ECO:0000313" key="3">
    <source>
        <dbReference type="EMBL" id="KZT42662.1"/>
    </source>
</evidence>
<evidence type="ECO:0000313" key="4">
    <source>
        <dbReference type="Proteomes" id="UP000076798"/>
    </source>
</evidence>
<dbReference type="InterPro" id="IPR046341">
    <property type="entry name" value="SET_dom_sf"/>
</dbReference>
<keyword evidence="4" id="KW-1185">Reference proteome</keyword>
<dbReference type="OrthoDB" id="3180714at2759"/>
<dbReference type="SMART" id="SM00317">
    <property type="entry name" value="SET"/>
    <property type="match status" value="1"/>
</dbReference>
<dbReference type="SUPFAM" id="SSF82199">
    <property type="entry name" value="SET domain"/>
    <property type="match status" value="1"/>
</dbReference>
<feature type="region of interest" description="Disordered" evidence="1">
    <location>
        <begin position="137"/>
        <end position="160"/>
    </location>
</feature>
<feature type="compositionally biased region" description="Polar residues" evidence="1">
    <location>
        <begin position="137"/>
        <end position="153"/>
    </location>
</feature>
<dbReference type="Proteomes" id="UP000076798">
    <property type="component" value="Unassembled WGS sequence"/>
</dbReference>
<gene>
    <name evidence="3" type="ORF">SISSUDRAFT_1041282</name>
</gene>
<feature type="domain" description="SET" evidence="2">
    <location>
        <begin position="13"/>
        <end position="123"/>
    </location>
</feature>
<dbReference type="AlphaFoldDB" id="A0A166HFM6"/>